<evidence type="ECO:0000259" key="5">
    <source>
        <dbReference type="PROSITE" id="PS50977"/>
    </source>
</evidence>
<dbReference type="AlphaFoldDB" id="A0A2S2CU00"/>
<organism evidence="6 7">
    <name type="scientific">Azospirillum thermophilum</name>
    <dbReference type="NCBI Taxonomy" id="2202148"/>
    <lineage>
        <taxon>Bacteria</taxon>
        <taxon>Pseudomonadati</taxon>
        <taxon>Pseudomonadota</taxon>
        <taxon>Alphaproteobacteria</taxon>
        <taxon>Rhodospirillales</taxon>
        <taxon>Azospirillaceae</taxon>
        <taxon>Azospirillum</taxon>
    </lineage>
</organism>
<dbReference type="SUPFAM" id="SSF48498">
    <property type="entry name" value="Tetracyclin repressor-like, C-terminal domain"/>
    <property type="match status" value="1"/>
</dbReference>
<feature type="domain" description="HTH tetR-type" evidence="5">
    <location>
        <begin position="12"/>
        <end position="72"/>
    </location>
</feature>
<dbReference type="PANTHER" id="PTHR47506:SF3">
    <property type="entry name" value="HTH-TYPE TRANSCRIPTIONAL REGULATOR LMRA"/>
    <property type="match status" value="1"/>
</dbReference>
<dbReference type="InterPro" id="IPR001647">
    <property type="entry name" value="HTH_TetR"/>
</dbReference>
<protein>
    <submittedName>
        <fullName evidence="6">TetR/AcrR family transcriptional regulator</fullName>
    </submittedName>
</protein>
<dbReference type="EMBL" id="CP029353">
    <property type="protein sequence ID" value="AWK87981.1"/>
    <property type="molecule type" value="Genomic_DNA"/>
</dbReference>
<feature type="DNA-binding region" description="H-T-H motif" evidence="4">
    <location>
        <begin position="35"/>
        <end position="54"/>
    </location>
</feature>
<accession>A0A2S2CU00</accession>
<dbReference type="Proteomes" id="UP000245629">
    <property type="component" value="Chromosome 2"/>
</dbReference>
<evidence type="ECO:0000313" key="6">
    <source>
        <dbReference type="EMBL" id="AWK87981.1"/>
    </source>
</evidence>
<evidence type="ECO:0000313" key="7">
    <source>
        <dbReference type="Proteomes" id="UP000245629"/>
    </source>
</evidence>
<dbReference type="Gene3D" id="1.10.357.10">
    <property type="entry name" value="Tetracycline Repressor, domain 2"/>
    <property type="match status" value="1"/>
</dbReference>
<gene>
    <name evidence="6" type="ORF">DEW08_11600</name>
</gene>
<evidence type="ECO:0000256" key="4">
    <source>
        <dbReference type="PROSITE-ProRule" id="PRU00335"/>
    </source>
</evidence>
<dbReference type="PRINTS" id="PR00455">
    <property type="entry name" value="HTHTETR"/>
</dbReference>
<keyword evidence="7" id="KW-1185">Reference proteome</keyword>
<evidence type="ECO:0000256" key="1">
    <source>
        <dbReference type="ARBA" id="ARBA00023015"/>
    </source>
</evidence>
<keyword evidence="2 4" id="KW-0238">DNA-binding</keyword>
<dbReference type="PROSITE" id="PS50977">
    <property type="entry name" value="HTH_TETR_2"/>
    <property type="match status" value="1"/>
</dbReference>
<dbReference type="InterPro" id="IPR009057">
    <property type="entry name" value="Homeodomain-like_sf"/>
</dbReference>
<dbReference type="OrthoDB" id="9787680at2"/>
<dbReference type="PANTHER" id="PTHR47506">
    <property type="entry name" value="TRANSCRIPTIONAL REGULATORY PROTEIN"/>
    <property type="match status" value="1"/>
</dbReference>
<dbReference type="KEGG" id="azz:DEW08_11600"/>
<dbReference type="SUPFAM" id="SSF46689">
    <property type="entry name" value="Homeodomain-like"/>
    <property type="match status" value="1"/>
</dbReference>
<evidence type="ECO:0000256" key="3">
    <source>
        <dbReference type="ARBA" id="ARBA00023163"/>
    </source>
</evidence>
<sequence>MVAEARAEEARKPARERVLDTAAELFYREGIRAVGVDTIIARSGVAKMSLYRNFASKDELVCAYLDRLHQQLLAWWERVTARHPGDPRAQLKGLFVSLGHWVAHPRFVGCPFSSAINELREPDNPGRLRALGVKREVLERLSRLAAEAGAAEPDKLALQLQILMEGAYTAGQSLGPQAGPAIAAAGAALVDTALGGAQADTGARGGPAGR</sequence>
<proteinExistence type="predicted"/>
<reference evidence="7" key="1">
    <citation type="submission" date="2018-05" db="EMBL/GenBank/DDBJ databases">
        <title>Azospirillum thermophila sp. nov., a novel isolated from hot spring.</title>
        <authorList>
            <person name="Zhao Z."/>
        </authorList>
    </citation>
    <scope>NUCLEOTIDE SEQUENCE [LARGE SCALE GENOMIC DNA]</scope>
    <source>
        <strain evidence="7">CFH 70021</strain>
    </source>
</reference>
<name>A0A2S2CU00_9PROT</name>
<dbReference type="InterPro" id="IPR036271">
    <property type="entry name" value="Tet_transcr_reg_TetR-rel_C_sf"/>
</dbReference>
<evidence type="ECO:0000256" key="2">
    <source>
        <dbReference type="ARBA" id="ARBA00023125"/>
    </source>
</evidence>
<dbReference type="Pfam" id="PF00440">
    <property type="entry name" value="TetR_N"/>
    <property type="match status" value="1"/>
</dbReference>
<dbReference type="RefSeq" id="WP_109329771.1">
    <property type="nucleotide sequence ID" value="NZ_CP029353.1"/>
</dbReference>
<dbReference type="GO" id="GO:0003677">
    <property type="term" value="F:DNA binding"/>
    <property type="evidence" value="ECO:0007669"/>
    <property type="project" value="UniProtKB-UniRule"/>
</dbReference>
<keyword evidence="1" id="KW-0805">Transcription regulation</keyword>
<keyword evidence="3" id="KW-0804">Transcription</keyword>